<accession>W0AH62</accession>
<feature type="region of interest" description="Disordered" evidence="1">
    <location>
        <begin position="45"/>
        <end position="67"/>
    </location>
</feature>
<gene>
    <name evidence="2" type="ORF">NX02_28310</name>
</gene>
<reference evidence="2 3" key="1">
    <citation type="submission" date="2013-07" db="EMBL/GenBank/DDBJ databases">
        <title>Completed genome of Sphingomonas sanxanigenens NX02.</title>
        <authorList>
            <person name="Ma T."/>
            <person name="Huang H."/>
            <person name="Wu M."/>
            <person name="Li X."/>
            <person name="Li G."/>
        </authorList>
    </citation>
    <scope>NUCLEOTIDE SEQUENCE [LARGE SCALE GENOMIC DNA]</scope>
    <source>
        <strain evidence="2 3">NX02</strain>
    </source>
</reference>
<keyword evidence="3" id="KW-1185">Reference proteome</keyword>
<feature type="compositionally biased region" description="Acidic residues" evidence="1">
    <location>
        <begin position="45"/>
        <end position="54"/>
    </location>
</feature>
<evidence type="ECO:0000256" key="1">
    <source>
        <dbReference type="SAM" id="MobiDB-lite"/>
    </source>
</evidence>
<protein>
    <submittedName>
        <fullName evidence="2">Uncharacterized protein</fullName>
    </submittedName>
</protein>
<dbReference type="RefSeq" id="WP_025295336.1">
    <property type="nucleotide sequence ID" value="NZ_CP006644.1"/>
</dbReference>
<sequence length="67" mass="7524">MTQARNTQRPDGEGYDESQRAQILMTTQDAPTDGLLQADLIPDIIDDDEGDDIESFGAEMPEIRQER</sequence>
<proteinExistence type="predicted"/>
<dbReference type="KEGG" id="ssan:NX02_28310"/>
<evidence type="ECO:0000313" key="2">
    <source>
        <dbReference type="EMBL" id="AHE57244.1"/>
    </source>
</evidence>
<dbReference type="STRING" id="1123269.NX02_28310"/>
<name>W0AH62_9SPHN</name>
<dbReference type="EMBL" id="CP006644">
    <property type="protein sequence ID" value="AHE57244.1"/>
    <property type="molecule type" value="Genomic_DNA"/>
</dbReference>
<dbReference type="PATRIC" id="fig|1123269.5.peg.5557"/>
<organism evidence="2 3">
    <name type="scientific">Sphingomonas sanxanigenens DSM 19645 = NX02</name>
    <dbReference type="NCBI Taxonomy" id="1123269"/>
    <lineage>
        <taxon>Bacteria</taxon>
        <taxon>Pseudomonadati</taxon>
        <taxon>Pseudomonadota</taxon>
        <taxon>Alphaproteobacteria</taxon>
        <taxon>Sphingomonadales</taxon>
        <taxon>Sphingomonadaceae</taxon>
        <taxon>Sphingomonas</taxon>
    </lineage>
</organism>
<dbReference type="Proteomes" id="UP000018851">
    <property type="component" value="Chromosome"/>
</dbReference>
<evidence type="ECO:0000313" key="3">
    <source>
        <dbReference type="Proteomes" id="UP000018851"/>
    </source>
</evidence>
<dbReference type="HOGENOM" id="CLU_2810232_0_0_5"/>
<dbReference type="AlphaFoldDB" id="W0AH62"/>